<feature type="compositionally biased region" description="Low complexity" evidence="9">
    <location>
        <begin position="490"/>
        <end position="513"/>
    </location>
</feature>
<comment type="catalytic activity">
    <reaction evidence="8">
        <text>L-cysteinyl-[protein] + hexadecanoyl-CoA = S-hexadecanoyl-L-cysteinyl-[protein] + CoA</text>
        <dbReference type="Rhea" id="RHEA:36683"/>
        <dbReference type="Rhea" id="RHEA-COMP:10131"/>
        <dbReference type="Rhea" id="RHEA-COMP:11032"/>
        <dbReference type="ChEBI" id="CHEBI:29950"/>
        <dbReference type="ChEBI" id="CHEBI:57287"/>
        <dbReference type="ChEBI" id="CHEBI:57379"/>
        <dbReference type="ChEBI" id="CHEBI:74151"/>
        <dbReference type="EC" id="2.3.1.225"/>
    </reaction>
</comment>
<evidence type="ECO:0000256" key="3">
    <source>
        <dbReference type="ARBA" id="ARBA00022737"/>
    </source>
</evidence>
<dbReference type="SMART" id="SM00248">
    <property type="entry name" value="ANK"/>
    <property type="match status" value="3"/>
</dbReference>
<dbReference type="PROSITE" id="PS50216">
    <property type="entry name" value="DHHC"/>
    <property type="match status" value="1"/>
</dbReference>
<dbReference type="GO" id="GO:0016020">
    <property type="term" value="C:membrane"/>
    <property type="evidence" value="ECO:0007669"/>
    <property type="project" value="UniProtKB-SubCell"/>
</dbReference>
<dbReference type="GO" id="GO:0019706">
    <property type="term" value="F:protein-cysteine S-palmitoyltransferase activity"/>
    <property type="evidence" value="ECO:0007669"/>
    <property type="project" value="UniProtKB-EC"/>
</dbReference>
<evidence type="ECO:0000256" key="1">
    <source>
        <dbReference type="ARBA" id="ARBA00004141"/>
    </source>
</evidence>
<dbReference type="PROSITE" id="PS50088">
    <property type="entry name" value="ANK_REPEAT"/>
    <property type="match status" value="2"/>
</dbReference>
<reference evidence="11 12" key="1">
    <citation type="submission" date="2017-03" db="EMBL/GenBank/DDBJ databases">
        <title>WGS assembly of Porphyra umbilicalis.</title>
        <authorList>
            <person name="Brawley S.H."/>
            <person name="Blouin N.A."/>
            <person name="Ficko-Blean E."/>
            <person name="Wheeler G.L."/>
            <person name="Lohr M."/>
            <person name="Goodson H.V."/>
            <person name="Jenkins J.W."/>
            <person name="Blaby-Haas C.E."/>
            <person name="Helliwell K.E."/>
            <person name="Chan C."/>
            <person name="Marriage T."/>
            <person name="Bhattacharya D."/>
            <person name="Klein A.S."/>
            <person name="Badis Y."/>
            <person name="Brodie J."/>
            <person name="Cao Y."/>
            <person name="Collen J."/>
            <person name="Dittami S.M."/>
            <person name="Gachon C.M."/>
            <person name="Green B.R."/>
            <person name="Karpowicz S."/>
            <person name="Kim J.W."/>
            <person name="Kudahl U."/>
            <person name="Lin S."/>
            <person name="Michel G."/>
            <person name="Mittag M."/>
            <person name="Olson B.J."/>
            <person name="Pangilinan J."/>
            <person name="Peng Y."/>
            <person name="Qiu H."/>
            <person name="Shu S."/>
            <person name="Singer J.T."/>
            <person name="Smith A.G."/>
            <person name="Sprecher B.N."/>
            <person name="Wagner V."/>
            <person name="Wang W."/>
            <person name="Wang Z.-Y."/>
            <person name="Yan J."/>
            <person name="Yarish C."/>
            <person name="Zoeuner-Riek S."/>
            <person name="Zhuang Y."/>
            <person name="Zou Y."/>
            <person name="Lindquist E.A."/>
            <person name="Grimwood J."/>
            <person name="Barry K."/>
            <person name="Rokhsar D.S."/>
            <person name="Schmutz J."/>
            <person name="Stiller J.W."/>
            <person name="Grossman A.R."/>
            <person name="Prochnik S.E."/>
        </authorList>
    </citation>
    <scope>NUCLEOTIDE SEQUENCE [LARGE SCALE GENOMIC DNA]</scope>
    <source>
        <strain evidence="11">4086291</strain>
    </source>
</reference>
<evidence type="ECO:0000256" key="4">
    <source>
        <dbReference type="ARBA" id="ARBA00022989"/>
    </source>
</evidence>
<dbReference type="Pfam" id="PF00023">
    <property type="entry name" value="Ank"/>
    <property type="match status" value="1"/>
</dbReference>
<keyword evidence="6 8" id="KW-0472">Membrane</keyword>
<feature type="compositionally biased region" description="Basic residues" evidence="9">
    <location>
        <begin position="169"/>
        <end position="182"/>
    </location>
</feature>
<keyword evidence="12" id="KW-1185">Reference proteome</keyword>
<comment type="caution">
    <text evidence="8">Lacks conserved residue(s) required for the propagation of feature annotation.</text>
</comment>
<evidence type="ECO:0000256" key="2">
    <source>
        <dbReference type="ARBA" id="ARBA00022692"/>
    </source>
</evidence>
<keyword evidence="2 8" id="KW-0812">Transmembrane</keyword>
<keyword evidence="8" id="KW-0808">Transferase</keyword>
<name>A0A1X6NRI4_PORUM</name>
<keyword evidence="3" id="KW-0677">Repeat</keyword>
<keyword evidence="8" id="KW-0012">Acyltransferase</keyword>
<evidence type="ECO:0000313" key="11">
    <source>
        <dbReference type="EMBL" id="OSX71192.1"/>
    </source>
</evidence>
<feature type="compositionally biased region" description="Low complexity" evidence="9">
    <location>
        <begin position="1"/>
        <end position="11"/>
    </location>
</feature>
<dbReference type="EC" id="2.3.1.225" evidence="8"/>
<evidence type="ECO:0000256" key="9">
    <source>
        <dbReference type="SAM" id="MobiDB-lite"/>
    </source>
</evidence>
<dbReference type="InterPro" id="IPR001594">
    <property type="entry name" value="Palmitoyltrfase_DHHC"/>
</dbReference>
<evidence type="ECO:0000256" key="7">
    <source>
        <dbReference type="PROSITE-ProRule" id="PRU00023"/>
    </source>
</evidence>
<gene>
    <name evidence="11" type="ORF">BU14_0580s0016</name>
</gene>
<evidence type="ECO:0000256" key="8">
    <source>
        <dbReference type="RuleBase" id="RU079119"/>
    </source>
</evidence>
<feature type="compositionally biased region" description="Pro residues" evidence="9">
    <location>
        <begin position="20"/>
        <end position="36"/>
    </location>
</feature>
<protein>
    <recommendedName>
        <fullName evidence="8">Palmitoyltransferase</fullName>
        <ecNumber evidence="8">2.3.1.225</ecNumber>
    </recommendedName>
</protein>
<dbReference type="PANTHER" id="PTHR24161">
    <property type="entry name" value="ANK_REP_REGION DOMAIN-CONTAINING PROTEIN-RELATED"/>
    <property type="match status" value="1"/>
</dbReference>
<feature type="repeat" description="ANK" evidence="7">
    <location>
        <begin position="214"/>
        <end position="246"/>
    </location>
</feature>
<evidence type="ECO:0000256" key="6">
    <source>
        <dbReference type="ARBA" id="ARBA00023136"/>
    </source>
</evidence>
<dbReference type="EMBL" id="KV919160">
    <property type="protein sequence ID" value="OSX71192.1"/>
    <property type="molecule type" value="Genomic_DNA"/>
</dbReference>
<evidence type="ECO:0000256" key="5">
    <source>
        <dbReference type="ARBA" id="ARBA00023043"/>
    </source>
</evidence>
<dbReference type="InterPro" id="IPR036770">
    <property type="entry name" value="Ankyrin_rpt-contain_sf"/>
</dbReference>
<comment type="similarity">
    <text evidence="8">Belongs to the DHHC palmitoyltransferase family.</text>
</comment>
<keyword evidence="5 7" id="KW-0040">ANK repeat</keyword>
<dbReference type="OrthoDB" id="5977743at2759"/>
<dbReference type="PANTHER" id="PTHR24161:SF85">
    <property type="entry name" value="PALMITOYLTRANSFERASE HIP14"/>
    <property type="match status" value="1"/>
</dbReference>
<dbReference type="Gene3D" id="1.25.40.20">
    <property type="entry name" value="Ankyrin repeat-containing domain"/>
    <property type="match status" value="1"/>
</dbReference>
<dbReference type="Pfam" id="PF01529">
    <property type="entry name" value="DHHC"/>
    <property type="match status" value="1"/>
</dbReference>
<feature type="region of interest" description="Disordered" evidence="9">
    <location>
        <begin position="490"/>
        <end position="528"/>
    </location>
</feature>
<comment type="domain">
    <text evidence="8">The DHHC domain is required for palmitoyltransferase activity.</text>
</comment>
<feature type="compositionally biased region" description="Gly residues" evidence="9">
    <location>
        <begin position="189"/>
        <end position="205"/>
    </location>
</feature>
<dbReference type="AlphaFoldDB" id="A0A1X6NRI4"/>
<feature type="repeat" description="ANK" evidence="7">
    <location>
        <begin position="114"/>
        <end position="139"/>
    </location>
</feature>
<feature type="compositionally biased region" description="Basic residues" evidence="9">
    <location>
        <begin position="518"/>
        <end position="528"/>
    </location>
</feature>
<feature type="domain" description="Palmitoyltransferase DHHC" evidence="10">
    <location>
        <begin position="403"/>
        <end position="472"/>
    </location>
</feature>
<dbReference type="SUPFAM" id="SSF48403">
    <property type="entry name" value="Ankyrin repeat"/>
    <property type="match status" value="1"/>
</dbReference>
<organism evidence="11 12">
    <name type="scientific">Porphyra umbilicalis</name>
    <name type="common">Purple laver</name>
    <name type="synonym">Red alga</name>
    <dbReference type="NCBI Taxonomy" id="2786"/>
    <lineage>
        <taxon>Eukaryota</taxon>
        <taxon>Rhodophyta</taxon>
        <taxon>Bangiophyceae</taxon>
        <taxon>Bangiales</taxon>
        <taxon>Bangiaceae</taxon>
        <taxon>Porphyra</taxon>
    </lineage>
</organism>
<dbReference type="InterPro" id="IPR002110">
    <property type="entry name" value="Ankyrin_rpt"/>
</dbReference>
<proteinExistence type="inferred from homology"/>
<evidence type="ECO:0000313" key="12">
    <source>
        <dbReference type="Proteomes" id="UP000218209"/>
    </source>
</evidence>
<evidence type="ECO:0000259" key="10">
    <source>
        <dbReference type="Pfam" id="PF01529"/>
    </source>
</evidence>
<feature type="transmembrane region" description="Helical" evidence="8">
    <location>
        <begin position="299"/>
        <end position="317"/>
    </location>
</feature>
<accession>A0A1X6NRI4</accession>
<comment type="subcellular location">
    <subcellularLocation>
        <location evidence="1">Membrane</location>
        <topology evidence="1">Multi-pass membrane protein</topology>
    </subcellularLocation>
</comment>
<sequence>MAAAVAAAEAAGRGDAVSGEPPPKGGPPPPLDSPRPPLRRGHRLFCRRPQPLRVGLFRRRAAAPHPPPHWRRAGWAGHSAAHWAALDGSTMLLELLLLADPTAVDTPSASAAQGGQTPLMWAAVGGRLQATLLLLQRGAPPWARATRGLRRCRARGAVWARGGVVRAARRGRRRAGRRRGRPHAAALGGVHGAPRGGGAAGGPGGAPVAARDRKGMTPLLRAAERGHALPVLGLLAAGADAGEGHDPRRCGVGHVGGARRGRAGGAVRGPPRPHRRGWVAALGRRRLWGVPLRQLPVVMGYWATLAASLVVYFGWVVRTLGRAAGPRGLHPGALLAASAASLATGARTTFADPGRLPRGTAATFRRRLDRSLAAASTPPAVRHGDVADSVAADAPAVALLSPSRFCYTCLAPRAARSKHDATTDACVARFDHYCPWVGAPVGAANHRWLLAFGVATLTAQALFLGAAGRAVWVSRGGRLAVATAADASGGVAAAAGRPPPRCSSSSTPSLPRLWRASSPHKRSSLGAT</sequence>
<feature type="region of interest" description="Disordered" evidence="9">
    <location>
        <begin position="1"/>
        <end position="44"/>
    </location>
</feature>
<feature type="region of interest" description="Disordered" evidence="9">
    <location>
        <begin position="169"/>
        <end position="208"/>
    </location>
</feature>
<dbReference type="PROSITE" id="PS50297">
    <property type="entry name" value="ANK_REP_REGION"/>
    <property type="match status" value="1"/>
</dbReference>
<dbReference type="Proteomes" id="UP000218209">
    <property type="component" value="Unassembled WGS sequence"/>
</dbReference>
<keyword evidence="4 8" id="KW-1133">Transmembrane helix</keyword>